<dbReference type="NCBIfam" id="TIGR00756">
    <property type="entry name" value="PPR"/>
    <property type="match status" value="2"/>
</dbReference>
<proteinExistence type="inferred from homology"/>
<dbReference type="Proteomes" id="UP000594263">
    <property type="component" value="Unplaced"/>
</dbReference>
<evidence type="ECO:0000256" key="2">
    <source>
        <dbReference type="ARBA" id="ARBA00022737"/>
    </source>
</evidence>
<dbReference type="OMA" id="HYGENTL"/>
<evidence type="ECO:0000256" key="3">
    <source>
        <dbReference type="PROSITE-ProRule" id="PRU00708"/>
    </source>
</evidence>
<dbReference type="PROSITE" id="PS51375">
    <property type="entry name" value="PPR"/>
    <property type="match status" value="1"/>
</dbReference>
<feature type="compositionally biased region" description="Polar residues" evidence="4">
    <location>
        <begin position="46"/>
        <end position="61"/>
    </location>
</feature>
<keyword evidence="7" id="KW-1185">Reference proteome</keyword>
<dbReference type="PANTHER" id="PTHR47926:SF388">
    <property type="entry name" value="DYW DOMAIN-CONTAINING PROTEIN"/>
    <property type="match status" value="1"/>
</dbReference>
<dbReference type="GO" id="GO:0009451">
    <property type="term" value="P:RNA modification"/>
    <property type="evidence" value="ECO:0007669"/>
    <property type="project" value="InterPro"/>
</dbReference>
<evidence type="ECO:0000313" key="6">
    <source>
        <dbReference type="EnsemblPlants" id="Kaladp0032s0255.1.v1.1.CDS.1"/>
    </source>
</evidence>
<evidence type="ECO:0000256" key="1">
    <source>
        <dbReference type="ARBA" id="ARBA00006643"/>
    </source>
</evidence>
<feature type="region of interest" description="Disordered" evidence="4">
    <location>
        <begin position="306"/>
        <end position="353"/>
    </location>
</feature>
<feature type="domain" description="DYW" evidence="5">
    <location>
        <begin position="663"/>
        <end position="755"/>
    </location>
</feature>
<feature type="region of interest" description="Disordered" evidence="4">
    <location>
        <begin position="46"/>
        <end position="79"/>
    </location>
</feature>
<dbReference type="FunFam" id="1.25.40.10:FF:000158">
    <property type="entry name" value="pentatricopeptide repeat-containing protein At2g33680"/>
    <property type="match status" value="1"/>
</dbReference>
<reference evidence="6" key="1">
    <citation type="submission" date="2021-01" db="UniProtKB">
        <authorList>
            <consortium name="EnsemblPlants"/>
        </authorList>
    </citation>
    <scope>IDENTIFICATION</scope>
</reference>
<protein>
    <recommendedName>
        <fullName evidence="5">DYW domain-containing protein</fullName>
    </recommendedName>
</protein>
<feature type="compositionally biased region" description="Basic and acidic residues" evidence="4">
    <location>
        <begin position="62"/>
        <end position="72"/>
    </location>
</feature>
<accession>A0A7N0TD28</accession>
<dbReference type="Pfam" id="PF14432">
    <property type="entry name" value="DYW_deaminase"/>
    <property type="match status" value="1"/>
</dbReference>
<dbReference type="GO" id="GO:0008270">
    <property type="term" value="F:zinc ion binding"/>
    <property type="evidence" value="ECO:0007669"/>
    <property type="project" value="InterPro"/>
</dbReference>
<dbReference type="GO" id="GO:0099402">
    <property type="term" value="P:plant organ development"/>
    <property type="evidence" value="ECO:0007669"/>
    <property type="project" value="UniProtKB-ARBA"/>
</dbReference>
<feature type="repeat" description="PPR" evidence="3">
    <location>
        <begin position="457"/>
        <end position="491"/>
    </location>
</feature>
<dbReference type="EnsemblPlants" id="Kaladp0032s0255.1.v1.1">
    <property type="protein sequence ID" value="Kaladp0032s0255.1.v1.1.CDS.1"/>
    <property type="gene ID" value="Kaladp0032s0255.v1.1"/>
</dbReference>
<organism evidence="6 7">
    <name type="scientific">Kalanchoe fedtschenkoi</name>
    <name type="common">Lavender scallops</name>
    <name type="synonym">South American air plant</name>
    <dbReference type="NCBI Taxonomy" id="63787"/>
    <lineage>
        <taxon>Eukaryota</taxon>
        <taxon>Viridiplantae</taxon>
        <taxon>Streptophyta</taxon>
        <taxon>Embryophyta</taxon>
        <taxon>Tracheophyta</taxon>
        <taxon>Spermatophyta</taxon>
        <taxon>Magnoliopsida</taxon>
        <taxon>eudicotyledons</taxon>
        <taxon>Gunneridae</taxon>
        <taxon>Pentapetalae</taxon>
        <taxon>Saxifragales</taxon>
        <taxon>Crassulaceae</taxon>
        <taxon>Kalanchoe</taxon>
    </lineage>
</organism>
<feature type="compositionally biased region" description="Polar residues" evidence="4">
    <location>
        <begin position="306"/>
        <end position="341"/>
    </location>
</feature>
<name>A0A7N0TD28_KALFE</name>
<dbReference type="InterPro" id="IPR046960">
    <property type="entry name" value="PPR_At4g14850-like_plant"/>
</dbReference>
<dbReference type="PANTHER" id="PTHR47926">
    <property type="entry name" value="PENTATRICOPEPTIDE REPEAT-CONTAINING PROTEIN"/>
    <property type="match status" value="1"/>
</dbReference>
<comment type="similarity">
    <text evidence="1">Belongs to the PPR family. PCMP-H subfamily.</text>
</comment>
<dbReference type="Gramene" id="Kaladp0032s0255.1.v1.1">
    <property type="protein sequence ID" value="Kaladp0032s0255.1.v1.1.CDS.1"/>
    <property type="gene ID" value="Kaladp0032s0255.v1.1"/>
</dbReference>
<dbReference type="InterPro" id="IPR002885">
    <property type="entry name" value="PPR_rpt"/>
</dbReference>
<dbReference type="Gene3D" id="1.25.40.10">
    <property type="entry name" value="Tetratricopeptide repeat domain"/>
    <property type="match status" value="2"/>
</dbReference>
<dbReference type="InterPro" id="IPR011990">
    <property type="entry name" value="TPR-like_helical_dom_sf"/>
</dbReference>
<dbReference type="Pfam" id="PF01535">
    <property type="entry name" value="PPR"/>
    <property type="match status" value="3"/>
</dbReference>
<evidence type="ECO:0000313" key="7">
    <source>
        <dbReference type="Proteomes" id="UP000594263"/>
    </source>
</evidence>
<dbReference type="AlphaFoldDB" id="A0A7N0TD28"/>
<sequence>MFSTRAAAATKSSIRALSKVCYRNKFPNSIKVAPLGRRLSTATEASPYYQTPVSNDQNESFSEYRNHDKGGGSDKSSSSVQYSQISINDFSRNAGNWDKSNASFSGNESFRAAERYGQNGGGCSGGVSQSFDQNSRHNLQNFSRANSPAAGDYHQKWDGYKWSKYADGHHQNFQERSENLIGTNGVRHQGRDAGYNGGHSHYGPVGQFSRDLGGSRGGNAGVYHQDGANVPSHQMGGVGQRMPSENNGSMSNYGQFQRVENNYYEPSTGTYQNSVAQQNGNVRSQTANYYNYPGHNVAEYQQNPYGNLIHNKNTNSGPLLSNSNASYPTTSSQASSYSKTDGASPDGVKTQEIRGTVEELEQYVKDGKVKEALEVLELLEKNELRLDPEGDVSTVVKLIEACGEGKDAKEAKIVHKALVKLLSPLTVSVYNKILDMYLKCGSVEDAYSLFNDFSKDDLMSWDTMIRGLAKNDLGEEAIDIFTELKSTGLKPDGRIFIGVFAACGTVGDVIEGMLHFRSMSERYGLTPSMEHYVGVVEMLGHAGYLDNALEFIENMPVDPSVDVWETMMHVCRVQGNVELGDRCAELVEKLDPSRLSEQSKAGLIPLKALDLEKEKKKKKLASQSLLEVRSHVHEYRAGDTSHPENDRIYALLRGLKTQMKEAGYIPELRGVLHDIDPEGKEEALLAHSERLAAAYGFLTTAARQPIRVIKNLRVCVDCHNALKIISKLVGRELIMRDAKRFHHFKDGVCSCKDYW</sequence>
<evidence type="ECO:0000259" key="5">
    <source>
        <dbReference type="Pfam" id="PF14432"/>
    </source>
</evidence>
<evidence type="ECO:0000256" key="4">
    <source>
        <dbReference type="SAM" id="MobiDB-lite"/>
    </source>
</evidence>
<keyword evidence="2" id="KW-0677">Repeat</keyword>
<dbReference type="InterPro" id="IPR032867">
    <property type="entry name" value="DYW_dom"/>
</dbReference>
<dbReference type="GO" id="GO:0003723">
    <property type="term" value="F:RNA binding"/>
    <property type="evidence" value="ECO:0007669"/>
    <property type="project" value="InterPro"/>
</dbReference>